<proteinExistence type="predicted"/>
<dbReference type="RefSeq" id="WP_084519032.1">
    <property type="nucleotide sequence ID" value="NZ_QQAZ01000003.1"/>
</dbReference>
<evidence type="ECO:0000313" key="2">
    <source>
        <dbReference type="Proteomes" id="UP000255355"/>
    </source>
</evidence>
<sequence>MLEVLDGRRPVGQLRPVAEPTVVAAVETLTRTGAADRRLGAAQLVSARATMVAPGTAEVFGGYDRGNRRFAVAARIVARRGDWRLTALRLR</sequence>
<evidence type="ECO:0008006" key="3">
    <source>
        <dbReference type="Google" id="ProtNLM"/>
    </source>
</evidence>
<organism evidence="1 2">
    <name type="scientific">Nocardia mexicana</name>
    <dbReference type="NCBI Taxonomy" id="279262"/>
    <lineage>
        <taxon>Bacteria</taxon>
        <taxon>Bacillati</taxon>
        <taxon>Actinomycetota</taxon>
        <taxon>Actinomycetes</taxon>
        <taxon>Mycobacteriales</taxon>
        <taxon>Nocardiaceae</taxon>
        <taxon>Nocardia</taxon>
    </lineage>
</organism>
<dbReference type="InterPro" id="IPR045596">
    <property type="entry name" value="DUF6459"/>
</dbReference>
<gene>
    <name evidence="1" type="ORF">DFR68_103578</name>
</gene>
<dbReference type="AlphaFoldDB" id="A0A370HAC8"/>
<dbReference type="Pfam" id="PF20060">
    <property type="entry name" value="DUF6459"/>
    <property type="match status" value="1"/>
</dbReference>
<protein>
    <recommendedName>
        <fullName evidence="3">SnoaL-like protein</fullName>
    </recommendedName>
</protein>
<dbReference type="Proteomes" id="UP000255355">
    <property type="component" value="Unassembled WGS sequence"/>
</dbReference>
<keyword evidence="2" id="KW-1185">Reference proteome</keyword>
<dbReference type="STRING" id="1210089.GCA_001613165_00253"/>
<accession>A0A370HAC8</accession>
<dbReference type="OrthoDB" id="4775331at2"/>
<evidence type="ECO:0000313" key="1">
    <source>
        <dbReference type="EMBL" id="RDI53190.1"/>
    </source>
</evidence>
<reference evidence="1 2" key="1">
    <citation type="submission" date="2018-07" db="EMBL/GenBank/DDBJ databases">
        <title>Genomic Encyclopedia of Type Strains, Phase IV (KMG-IV): sequencing the most valuable type-strain genomes for metagenomic binning, comparative biology and taxonomic classification.</title>
        <authorList>
            <person name="Goeker M."/>
        </authorList>
    </citation>
    <scope>NUCLEOTIDE SEQUENCE [LARGE SCALE GENOMIC DNA]</scope>
    <source>
        <strain evidence="1 2">DSM 44952</strain>
    </source>
</reference>
<name>A0A370HAC8_9NOCA</name>
<comment type="caution">
    <text evidence="1">The sequence shown here is derived from an EMBL/GenBank/DDBJ whole genome shotgun (WGS) entry which is preliminary data.</text>
</comment>
<dbReference type="EMBL" id="QQAZ01000003">
    <property type="protein sequence ID" value="RDI53190.1"/>
    <property type="molecule type" value="Genomic_DNA"/>
</dbReference>